<evidence type="ECO:0000313" key="10">
    <source>
        <dbReference type="EMBL" id="PWA12253.1"/>
    </source>
</evidence>
<evidence type="ECO:0000256" key="6">
    <source>
        <dbReference type="ARBA" id="ARBA00022692"/>
    </source>
</evidence>
<dbReference type="InterPro" id="IPR004485">
    <property type="entry name" value="Cobalamin_biosynth_CobD/CbiB"/>
</dbReference>
<dbReference type="GO" id="GO:0009236">
    <property type="term" value="P:cobalamin biosynthetic process"/>
    <property type="evidence" value="ECO:0007669"/>
    <property type="project" value="UniProtKB-UniRule"/>
</dbReference>
<dbReference type="GO" id="GO:0015420">
    <property type="term" value="F:ABC-type vitamin B12 transporter activity"/>
    <property type="evidence" value="ECO:0007669"/>
    <property type="project" value="UniProtKB-UniRule"/>
</dbReference>
<comment type="caution">
    <text evidence="10">The sequence shown here is derived from an EMBL/GenBank/DDBJ whole genome shotgun (WGS) entry which is preliminary data.</text>
</comment>
<dbReference type="PANTHER" id="PTHR34308">
    <property type="entry name" value="COBALAMIN BIOSYNTHESIS PROTEIN CBIB"/>
    <property type="match status" value="1"/>
</dbReference>
<dbReference type="PANTHER" id="PTHR34308:SF1">
    <property type="entry name" value="COBALAMIN BIOSYNTHESIS PROTEIN CBIB"/>
    <property type="match status" value="1"/>
</dbReference>
<keyword evidence="8 9" id="KW-0472">Membrane</keyword>
<dbReference type="AlphaFoldDB" id="A0A2U1K5I0"/>
<comment type="caution">
    <text evidence="9">Lacks conserved residue(s) required for the propagation of feature annotation.</text>
</comment>
<keyword evidence="4 9" id="KW-1003">Cell membrane</keyword>
<dbReference type="HAMAP" id="MF_00024">
    <property type="entry name" value="CobD_CbiB"/>
    <property type="match status" value="1"/>
</dbReference>
<evidence type="ECO:0000256" key="4">
    <source>
        <dbReference type="ARBA" id="ARBA00022475"/>
    </source>
</evidence>
<evidence type="ECO:0000256" key="9">
    <source>
        <dbReference type="HAMAP-Rule" id="MF_00024"/>
    </source>
</evidence>
<gene>
    <name evidence="9" type="primary">cobD</name>
    <name evidence="10" type="ORF">DCC39_07245</name>
</gene>
<sequence>MLLYHLIAISAAYFIDRIIGDPVRLPHPVRMIGSLIAIFERSLNQGKYKKLKGTIVLLLIIAIVFSVTLLITLAAYHFHFILGITIEALLIATTIATKGLADAAKEVYQPLSESNLPEARTKLSWIVGRDTEQLTEPEITRATVETVAENTSDGITSPLFWAFLGGAPLAMVYRAVNTCDSMLGYKNEKYNLFGWASARFDDVVNYIPSRVTSIVMILANKPFVPHTRKDCFRIVFRDARKHASPNSGWVEAAVAALLGVQLGGENSYQGIVSKRAVIGDSHYPLAQDHILHVNSIMHRTVIATLLLFWIGGGCIVIASTWF</sequence>
<dbReference type="EMBL" id="QCZG01000011">
    <property type="protein sequence ID" value="PWA12253.1"/>
    <property type="molecule type" value="Genomic_DNA"/>
</dbReference>
<organism evidence="10 11">
    <name type="scientific">Pueribacillus theae</name>
    <dbReference type="NCBI Taxonomy" id="2171751"/>
    <lineage>
        <taxon>Bacteria</taxon>
        <taxon>Bacillati</taxon>
        <taxon>Bacillota</taxon>
        <taxon>Bacilli</taxon>
        <taxon>Bacillales</taxon>
        <taxon>Bacillaceae</taxon>
        <taxon>Pueribacillus</taxon>
    </lineage>
</organism>
<dbReference type="GO" id="GO:0048472">
    <property type="term" value="F:threonine-phosphate decarboxylase activity"/>
    <property type="evidence" value="ECO:0007669"/>
    <property type="project" value="InterPro"/>
</dbReference>
<evidence type="ECO:0000256" key="3">
    <source>
        <dbReference type="ARBA" id="ARBA00006263"/>
    </source>
</evidence>
<evidence type="ECO:0000256" key="7">
    <source>
        <dbReference type="ARBA" id="ARBA00022989"/>
    </source>
</evidence>
<keyword evidence="5 9" id="KW-0169">Cobalamin biosynthesis</keyword>
<dbReference type="OrthoDB" id="9811967at2"/>
<evidence type="ECO:0000256" key="8">
    <source>
        <dbReference type="ARBA" id="ARBA00023136"/>
    </source>
</evidence>
<proteinExistence type="inferred from homology"/>
<feature type="transmembrane region" description="Helical" evidence="9">
    <location>
        <begin position="301"/>
        <end position="321"/>
    </location>
</feature>
<comment type="subcellular location">
    <subcellularLocation>
        <location evidence="1 9">Cell membrane</location>
        <topology evidence="1 9">Multi-pass membrane protein</topology>
    </subcellularLocation>
</comment>
<reference evidence="10 11" key="1">
    <citation type="submission" date="2018-04" db="EMBL/GenBank/DDBJ databases">
        <title>Camelliibacillus theae gen. nov., sp. nov., isolated from Pu'er tea.</title>
        <authorList>
            <person name="Niu L."/>
        </authorList>
    </citation>
    <scope>NUCLEOTIDE SEQUENCE [LARGE SCALE GENOMIC DNA]</scope>
    <source>
        <strain evidence="10 11">T8</strain>
    </source>
</reference>
<comment type="pathway">
    <text evidence="2 9">Cofactor biosynthesis; adenosylcobalamin biosynthesis.</text>
</comment>
<comment type="similarity">
    <text evidence="3 9">Belongs to the CobD/CbiB family.</text>
</comment>
<evidence type="ECO:0000313" key="11">
    <source>
        <dbReference type="Proteomes" id="UP000245998"/>
    </source>
</evidence>
<evidence type="ECO:0000256" key="5">
    <source>
        <dbReference type="ARBA" id="ARBA00022573"/>
    </source>
</evidence>
<keyword evidence="7 9" id="KW-1133">Transmembrane helix</keyword>
<dbReference type="Proteomes" id="UP000245998">
    <property type="component" value="Unassembled WGS sequence"/>
</dbReference>
<dbReference type="UniPathway" id="UPA00148"/>
<dbReference type="GO" id="GO:0005886">
    <property type="term" value="C:plasma membrane"/>
    <property type="evidence" value="ECO:0007669"/>
    <property type="project" value="UniProtKB-SubCell"/>
</dbReference>
<evidence type="ECO:0000256" key="2">
    <source>
        <dbReference type="ARBA" id="ARBA00004953"/>
    </source>
</evidence>
<dbReference type="NCBIfam" id="TIGR00380">
    <property type="entry name" value="cobal_cbiB"/>
    <property type="match status" value="1"/>
</dbReference>
<accession>A0A2U1K5I0</accession>
<dbReference type="Pfam" id="PF03186">
    <property type="entry name" value="CobD_Cbib"/>
    <property type="match status" value="1"/>
</dbReference>
<name>A0A2U1K5I0_9BACI</name>
<comment type="function">
    <text evidence="9">Converts cobyric acid to cobinamide by the addition of aminopropanol on the F carboxylic group.</text>
</comment>
<keyword evidence="11" id="KW-1185">Reference proteome</keyword>
<feature type="transmembrane region" description="Helical" evidence="9">
    <location>
        <begin position="55"/>
        <end position="74"/>
    </location>
</feature>
<protein>
    <recommendedName>
        <fullName evidence="9">Cobalamin biosynthesis protein CobD</fullName>
    </recommendedName>
</protein>
<keyword evidence="6 9" id="KW-0812">Transmembrane</keyword>
<evidence type="ECO:0000256" key="1">
    <source>
        <dbReference type="ARBA" id="ARBA00004651"/>
    </source>
</evidence>